<evidence type="ECO:0000313" key="7">
    <source>
        <dbReference type="EMBL" id="KGM36875.1"/>
    </source>
</evidence>
<dbReference type="RefSeq" id="WP_037617199.1">
    <property type="nucleotide sequence ID" value="NZ_JPEN01000074.1"/>
</dbReference>
<sequence length="311" mass="34593">MKTYEKLFTILSQADDYVNGESLAQTLGISRTSIWKAIQRLEKEGVQIDSIKNRGYKLKTGDLLIPDLIEQEAPIKISFNPNCQSTQMDAKAGMEAGGEANTLYLAAAQSAGRGRFGRSFFCPNQGGFYMSLHLKPNLPFEQIPSYTILTAGAIYKAVKNLSLMDVDIKWVNDIYYKNKKIAGILTEATTSIETGLVTDVIIGVGFNFCISDFPKELQNKAGSLFSAPAPITRNELIAEIWACFFESDPEELIYLYKKQSLVLGRQVSFHQNNQTYKGIARDVSDSGQLLVQLENGQEIWLNSGEVSLISW</sequence>
<dbReference type="SUPFAM" id="SSF46785">
    <property type="entry name" value="Winged helix' DNA-binding domain"/>
    <property type="match status" value="1"/>
</dbReference>
<dbReference type="STRING" id="176090.SSIN_1390"/>
<dbReference type="Gene3D" id="3.30.930.10">
    <property type="entry name" value="Bira Bifunctional Protein, Domain 2"/>
    <property type="match status" value="1"/>
</dbReference>
<dbReference type="eggNOG" id="COG0340">
    <property type="taxonomic scope" value="Bacteria"/>
</dbReference>
<dbReference type="HAMAP" id="MF_00978">
    <property type="entry name" value="Bifunct_BirA"/>
    <property type="match status" value="1"/>
</dbReference>
<name>A0A0A0DFQ4_9STRE</name>
<dbReference type="CDD" id="cd16442">
    <property type="entry name" value="BPL"/>
    <property type="match status" value="1"/>
</dbReference>
<dbReference type="GO" id="GO:0009249">
    <property type="term" value="P:protein lipoylation"/>
    <property type="evidence" value="ECO:0007669"/>
    <property type="project" value="UniProtKB-ARBA"/>
</dbReference>
<keyword evidence="5" id="KW-0805">Transcription regulation</keyword>
<dbReference type="InterPro" id="IPR003142">
    <property type="entry name" value="BPL_C"/>
</dbReference>
<keyword evidence="5" id="KW-0804">Transcription</keyword>
<evidence type="ECO:0000256" key="2">
    <source>
        <dbReference type="ARBA" id="ARBA00022741"/>
    </source>
</evidence>
<dbReference type="NCBIfam" id="NF008846">
    <property type="entry name" value="PRK11886.1-1"/>
    <property type="match status" value="1"/>
</dbReference>
<dbReference type="SUPFAM" id="SSF50037">
    <property type="entry name" value="C-terminal domain of transcriptional repressors"/>
    <property type="match status" value="1"/>
</dbReference>
<dbReference type="InterPro" id="IPR004143">
    <property type="entry name" value="BPL_LPL_catalytic"/>
</dbReference>
<gene>
    <name evidence="5" type="primary">birA</name>
    <name evidence="7" type="ORF">SSIN_1390</name>
</gene>
<feature type="domain" description="BPL/LPL catalytic" evidence="6">
    <location>
        <begin position="62"/>
        <end position="252"/>
    </location>
</feature>
<keyword evidence="5" id="KW-0238">DNA-binding</keyword>
<comment type="catalytic activity">
    <reaction evidence="5">
        <text>biotin + L-lysyl-[protein] + ATP = N(6)-biotinyl-L-lysyl-[protein] + AMP + diphosphate + H(+)</text>
        <dbReference type="Rhea" id="RHEA:11756"/>
        <dbReference type="Rhea" id="RHEA-COMP:9752"/>
        <dbReference type="Rhea" id="RHEA-COMP:10505"/>
        <dbReference type="ChEBI" id="CHEBI:15378"/>
        <dbReference type="ChEBI" id="CHEBI:29969"/>
        <dbReference type="ChEBI" id="CHEBI:30616"/>
        <dbReference type="ChEBI" id="CHEBI:33019"/>
        <dbReference type="ChEBI" id="CHEBI:57586"/>
        <dbReference type="ChEBI" id="CHEBI:83144"/>
        <dbReference type="ChEBI" id="CHEBI:456215"/>
        <dbReference type="EC" id="6.3.4.15"/>
    </reaction>
</comment>
<keyword evidence="1 5" id="KW-0436">Ligase</keyword>
<dbReference type="GO" id="GO:0016740">
    <property type="term" value="F:transferase activity"/>
    <property type="evidence" value="ECO:0007669"/>
    <property type="project" value="UniProtKB-ARBA"/>
</dbReference>
<feature type="binding site" evidence="5">
    <location>
        <begin position="113"/>
        <end position="115"/>
    </location>
    <ligand>
        <name>biotin</name>
        <dbReference type="ChEBI" id="CHEBI:57586"/>
    </ligand>
</feature>
<keyword evidence="8" id="KW-1185">Reference proteome</keyword>
<dbReference type="InterPro" id="IPR008988">
    <property type="entry name" value="Transcriptional_repressor_C"/>
</dbReference>
<evidence type="ECO:0000256" key="1">
    <source>
        <dbReference type="ARBA" id="ARBA00022598"/>
    </source>
</evidence>
<dbReference type="NCBIfam" id="TIGR00121">
    <property type="entry name" value="birA_ligase"/>
    <property type="match status" value="1"/>
</dbReference>
<evidence type="ECO:0000256" key="5">
    <source>
        <dbReference type="HAMAP-Rule" id="MF_00978"/>
    </source>
</evidence>
<dbReference type="PATRIC" id="fig|176090.4.peg.1352"/>
<dbReference type="Pfam" id="PF08279">
    <property type="entry name" value="HTH_11"/>
    <property type="match status" value="1"/>
</dbReference>
<feature type="DNA-binding region" description="H-T-H motif" evidence="5">
    <location>
        <begin position="20"/>
        <end position="39"/>
    </location>
</feature>
<dbReference type="GO" id="GO:0006355">
    <property type="term" value="P:regulation of DNA-templated transcription"/>
    <property type="evidence" value="ECO:0007669"/>
    <property type="project" value="UniProtKB-UniRule"/>
</dbReference>
<dbReference type="PROSITE" id="PS51733">
    <property type="entry name" value="BPL_LPL_CATALYTIC"/>
    <property type="match status" value="1"/>
</dbReference>
<comment type="function">
    <text evidence="5">Acts both as a biotin--[acetyl-CoA-carboxylase] ligase and a repressor.</text>
</comment>
<dbReference type="EMBL" id="JPEN01000074">
    <property type="protein sequence ID" value="KGM36875.1"/>
    <property type="molecule type" value="Genomic_DNA"/>
</dbReference>
<dbReference type="eggNOG" id="COG1654">
    <property type="taxonomic scope" value="Bacteria"/>
</dbReference>
<reference evidence="7 8" key="1">
    <citation type="submission" date="2014-06" db="EMBL/GenBank/DDBJ databases">
        <authorList>
            <person name="Teng J.L."/>
            <person name="Huang Y."/>
            <person name="Tse H."/>
            <person name="Lau S.K."/>
            <person name="Woo P.C."/>
        </authorList>
    </citation>
    <scope>NUCLEOTIDE SEQUENCE [LARGE SCALE GENOMIC DNA]</scope>
    <source>
        <strain evidence="7 8">HKU4</strain>
    </source>
</reference>
<evidence type="ECO:0000313" key="8">
    <source>
        <dbReference type="Proteomes" id="UP000030019"/>
    </source>
</evidence>
<dbReference type="Pfam" id="PF03099">
    <property type="entry name" value="BPL_LplA_LipB"/>
    <property type="match status" value="1"/>
</dbReference>
<dbReference type="Gene3D" id="2.30.30.100">
    <property type="match status" value="1"/>
</dbReference>
<dbReference type="Gene3D" id="1.10.10.10">
    <property type="entry name" value="Winged helix-like DNA-binding domain superfamily/Winged helix DNA-binding domain"/>
    <property type="match status" value="1"/>
</dbReference>
<dbReference type="InterPro" id="IPR013196">
    <property type="entry name" value="HTH_11"/>
</dbReference>
<dbReference type="Pfam" id="PF02237">
    <property type="entry name" value="BPL_C"/>
    <property type="match status" value="1"/>
</dbReference>
<evidence type="ECO:0000259" key="6">
    <source>
        <dbReference type="PROSITE" id="PS51733"/>
    </source>
</evidence>
<feature type="binding site" evidence="5">
    <location>
        <position position="180"/>
    </location>
    <ligand>
        <name>biotin</name>
        <dbReference type="ChEBI" id="CHEBI:57586"/>
    </ligand>
</feature>
<evidence type="ECO:0000256" key="4">
    <source>
        <dbReference type="ARBA" id="ARBA00023267"/>
    </source>
</evidence>
<organism evidence="7 8">
    <name type="scientific">Streptococcus sinensis</name>
    <dbReference type="NCBI Taxonomy" id="176090"/>
    <lineage>
        <taxon>Bacteria</taxon>
        <taxon>Bacillati</taxon>
        <taxon>Bacillota</taxon>
        <taxon>Bacilli</taxon>
        <taxon>Lactobacillales</taxon>
        <taxon>Streptococcaceae</taxon>
        <taxon>Streptococcus</taxon>
    </lineage>
</organism>
<keyword evidence="4 5" id="KW-0092">Biotin</keyword>
<dbReference type="GO" id="GO:0003677">
    <property type="term" value="F:DNA binding"/>
    <property type="evidence" value="ECO:0007669"/>
    <property type="project" value="UniProtKB-UniRule"/>
</dbReference>
<dbReference type="AlphaFoldDB" id="A0A0A0DFQ4"/>
<dbReference type="InterPro" id="IPR036388">
    <property type="entry name" value="WH-like_DNA-bd_sf"/>
</dbReference>
<dbReference type="PANTHER" id="PTHR12835">
    <property type="entry name" value="BIOTIN PROTEIN LIGASE"/>
    <property type="match status" value="1"/>
</dbReference>
<comment type="caution">
    <text evidence="5">Lacks conserved residue(s) required for the propagation of feature annotation.</text>
</comment>
<dbReference type="GO" id="GO:0005737">
    <property type="term" value="C:cytoplasm"/>
    <property type="evidence" value="ECO:0007669"/>
    <property type="project" value="TreeGrafter"/>
</dbReference>
<dbReference type="Proteomes" id="UP000030019">
    <property type="component" value="Unassembled WGS sequence"/>
</dbReference>
<keyword evidence="2 5" id="KW-0547">Nucleotide-binding</keyword>
<dbReference type="InterPro" id="IPR030855">
    <property type="entry name" value="Bifunct_BirA"/>
</dbReference>
<evidence type="ECO:0000256" key="3">
    <source>
        <dbReference type="ARBA" id="ARBA00022840"/>
    </source>
</evidence>
<dbReference type="SUPFAM" id="SSF55681">
    <property type="entry name" value="Class II aaRS and biotin synthetases"/>
    <property type="match status" value="1"/>
</dbReference>
<dbReference type="GO" id="GO:0004077">
    <property type="term" value="F:biotin--[biotin carboxyl-carrier protein] ligase activity"/>
    <property type="evidence" value="ECO:0007669"/>
    <property type="project" value="UniProtKB-UniRule"/>
</dbReference>
<dbReference type="GO" id="GO:0005524">
    <property type="term" value="F:ATP binding"/>
    <property type="evidence" value="ECO:0007669"/>
    <property type="project" value="UniProtKB-UniRule"/>
</dbReference>
<dbReference type="EC" id="6.3.4.15" evidence="5"/>
<protein>
    <recommendedName>
        <fullName evidence="5">Bifunctional ligase/repressor BirA</fullName>
    </recommendedName>
    <alternativeName>
        <fullName evidence="5">Biotin--[acetyl-CoA-carboxylase] ligase</fullName>
        <ecNumber evidence="5">6.3.4.15</ecNumber>
    </alternativeName>
    <alternativeName>
        <fullName evidence="5">Biotin--protein ligase</fullName>
    </alternativeName>
    <alternativeName>
        <fullName evidence="5">Biotin-[acetyl-CoA carboxylase] synthetase</fullName>
    </alternativeName>
</protein>
<dbReference type="InterPro" id="IPR045864">
    <property type="entry name" value="aa-tRNA-synth_II/BPL/LPL"/>
</dbReference>
<dbReference type="InterPro" id="IPR036390">
    <property type="entry name" value="WH_DNA-bd_sf"/>
</dbReference>
<keyword evidence="5" id="KW-0678">Repressor</keyword>
<comment type="similarity">
    <text evidence="5">Belongs to the biotin--protein ligase family.</text>
</comment>
<dbReference type="PANTHER" id="PTHR12835:SF5">
    <property type="entry name" value="BIOTIN--PROTEIN LIGASE"/>
    <property type="match status" value="1"/>
</dbReference>
<comment type="caution">
    <text evidence="7">The sequence shown here is derived from an EMBL/GenBank/DDBJ whole genome shotgun (WGS) entry which is preliminary data.</text>
</comment>
<proteinExistence type="inferred from homology"/>
<feature type="binding site" evidence="5">
    <location>
        <position position="109"/>
    </location>
    <ligand>
        <name>biotin</name>
        <dbReference type="ChEBI" id="CHEBI:57586"/>
    </ligand>
</feature>
<keyword evidence="3 5" id="KW-0067">ATP-binding</keyword>
<accession>A0A0A0DFQ4</accession>
<dbReference type="InterPro" id="IPR004408">
    <property type="entry name" value="Biotin_CoA_COase_ligase"/>
</dbReference>